<organism evidence="1 2">
    <name type="scientific">Acaulospora colombiana</name>
    <dbReference type="NCBI Taxonomy" id="27376"/>
    <lineage>
        <taxon>Eukaryota</taxon>
        <taxon>Fungi</taxon>
        <taxon>Fungi incertae sedis</taxon>
        <taxon>Mucoromycota</taxon>
        <taxon>Glomeromycotina</taxon>
        <taxon>Glomeromycetes</taxon>
        <taxon>Diversisporales</taxon>
        <taxon>Acaulosporaceae</taxon>
        <taxon>Acaulospora</taxon>
    </lineage>
</organism>
<name>A0ACA9JW61_9GLOM</name>
<accession>A0ACA9JW61</accession>
<dbReference type="Proteomes" id="UP000789525">
    <property type="component" value="Unassembled WGS sequence"/>
</dbReference>
<evidence type="ECO:0000313" key="1">
    <source>
        <dbReference type="EMBL" id="CAG8439416.1"/>
    </source>
</evidence>
<comment type="caution">
    <text evidence="1">The sequence shown here is derived from an EMBL/GenBank/DDBJ whole genome shotgun (WGS) entry which is preliminary data.</text>
</comment>
<reference evidence="1" key="1">
    <citation type="submission" date="2021-06" db="EMBL/GenBank/DDBJ databases">
        <authorList>
            <person name="Kallberg Y."/>
            <person name="Tangrot J."/>
            <person name="Rosling A."/>
        </authorList>
    </citation>
    <scope>NUCLEOTIDE SEQUENCE</scope>
    <source>
        <strain evidence="1">CL356</strain>
    </source>
</reference>
<sequence>MPAVEIPQNDAVASLMGRNNLQEETAGGLLSWRKGIYSTLGILTFFYLTTTITLFYLRRHKISDIRYRPLRLNLLNSLATIMLCVMFCFRSGFYPYGFPCFIIHWTSYIGYFLYFTALACRVFSFAWVARYNIAKLRMSMACNSNLHSIIAPQTPRTPVGERDLDFLGLRLMLRLKKFKHYATDEWLSVWVLCPVLGFAFVLALVTQILSPNLSIHPVQTRCPIGVESFKTHALMEVLESTSNDGTKSNNQSSLKSKKYELFEKVLADAKLFELYKVCTAACFCTELILFLREFQYLKMLVIRCCTPSNRELLPPPTPNLVIAETGHISFPETPGFPSPTPLSPTFISNTPCTKSIIETVTAASWIPFPYELKSDYAMFYDTFLNPDSDLSINFSGSLLSEAKEKIEKEQYDLSMYESAREEVLTLLYVNTFEKFLKMCGPEVKSRKWD</sequence>
<evidence type="ECO:0000313" key="2">
    <source>
        <dbReference type="Proteomes" id="UP000789525"/>
    </source>
</evidence>
<keyword evidence="2" id="KW-1185">Reference proteome</keyword>
<gene>
    <name evidence="1" type="ORF">ACOLOM_LOCUS131</name>
</gene>
<dbReference type="EMBL" id="CAJVPT010000136">
    <property type="protein sequence ID" value="CAG8439416.1"/>
    <property type="molecule type" value="Genomic_DNA"/>
</dbReference>
<protein>
    <submittedName>
        <fullName evidence="1">11237_t:CDS:1</fullName>
    </submittedName>
</protein>
<proteinExistence type="predicted"/>